<name>A0A0M9WC62_9EURO</name>
<dbReference type="EMBL" id="LHQQ01000208">
    <property type="protein sequence ID" value="KOS39312.1"/>
    <property type="molecule type" value="Genomic_DNA"/>
</dbReference>
<dbReference type="OrthoDB" id="72053at2759"/>
<dbReference type="PANTHER" id="PTHR46426">
    <property type="entry name" value="PROTEIN DISULFIDE-ISOMERASE TMX3"/>
    <property type="match status" value="1"/>
</dbReference>
<feature type="region of interest" description="Disordered" evidence="5">
    <location>
        <begin position="21"/>
        <end position="43"/>
    </location>
</feature>
<evidence type="ECO:0000259" key="8">
    <source>
        <dbReference type="PROSITE" id="PS51352"/>
    </source>
</evidence>
<dbReference type="Pfam" id="PF00085">
    <property type="entry name" value="Thioredoxin"/>
    <property type="match status" value="2"/>
</dbReference>
<dbReference type="AlphaFoldDB" id="A0A0M9WC62"/>
<protein>
    <recommendedName>
        <fullName evidence="8">Thioredoxin domain-containing protein</fullName>
    </recommendedName>
</protein>
<feature type="domain" description="Thioredoxin" evidence="8">
    <location>
        <begin position="36"/>
        <end position="185"/>
    </location>
</feature>
<gene>
    <name evidence="9" type="ORF">ACN38_g9841</name>
</gene>
<dbReference type="GO" id="GO:0005783">
    <property type="term" value="C:endoplasmic reticulum"/>
    <property type="evidence" value="ECO:0007669"/>
    <property type="project" value="TreeGrafter"/>
</dbReference>
<dbReference type="SUPFAM" id="SSF52833">
    <property type="entry name" value="Thioredoxin-like"/>
    <property type="match status" value="3"/>
</dbReference>
<accession>A0A0M9WC62</accession>
<comment type="caution">
    <text evidence="9">The sequence shown here is derived from an EMBL/GenBank/DDBJ whole genome shotgun (WGS) entry which is preliminary data.</text>
</comment>
<keyword evidence="2 6" id="KW-0812">Transmembrane</keyword>
<proteinExistence type="predicted"/>
<keyword evidence="4 6" id="KW-0472">Membrane</keyword>
<dbReference type="GO" id="GO:0016020">
    <property type="term" value="C:membrane"/>
    <property type="evidence" value="ECO:0007669"/>
    <property type="project" value="UniProtKB-SubCell"/>
</dbReference>
<evidence type="ECO:0000256" key="5">
    <source>
        <dbReference type="SAM" id="MobiDB-lite"/>
    </source>
</evidence>
<feature type="domain" description="Thioredoxin" evidence="8">
    <location>
        <begin position="223"/>
        <end position="464"/>
    </location>
</feature>
<evidence type="ECO:0000256" key="4">
    <source>
        <dbReference type="ARBA" id="ARBA00023136"/>
    </source>
</evidence>
<comment type="subcellular location">
    <subcellularLocation>
        <location evidence="1">Membrane</location>
        <topology evidence="1">Single-pass membrane protein</topology>
    </subcellularLocation>
</comment>
<organism evidence="9 10">
    <name type="scientific">Penicillium nordicum</name>
    <dbReference type="NCBI Taxonomy" id="229535"/>
    <lineage>
        <taxon>Eukaryota</taxon>
        <taxon>Fungi</taxon>
        <taxon>Dikarya</taxon>
        <taxon>Ascomycota</taxon>
        <taxon>Pezizomycotina</taxon>
        <taxon>Eurotiomycetes</taxon>
        <taxon>Eurotiomycetidae</taxon>
        <taxon>Eurotiales</taxon>
        <taxon>Aspergillaceae</taxon>
        <taxon>Penicillium</taxon>
    </lineage>
</organism>
<dbReference type="PROSITE" id="PS51352">
    <property type="entry name" value="THIOREDOXIN_2"/>
    <property type="match status" value="2"/>
</dbReference>
<feature type="signal peptide" evidence="7">
    <location>
        <begin position="1"/>
        <end position="20"/>
    </location>
</feature>
<dbReference type="STRING" id="229535.A0A0M9WC62"/>
<dbReference type="Proteomes" id="UP000037696">
    <property type="component" value="Unassembled WGS sequence"/>
</dbReference>
<evidence type="ECO:0000256" key="7">
    <source>
        <dbReference type="SAM" id="SignalP"/>
    </source>
</evidence>
<keyword evidence="3 6" id="KW-1133">Transmembrane helix</keyword>
<evidence type="ECO:0000313" key="10">
    <source>
        <dbReference type="Proteomes" id="UP000037696"/>
    </source>
</evidence>
<evidence type="ECO:0000256" key="3">
    <source>
        <dbReference type="ARBA" id="ARBA00022989"/>
    </source>
</evidence>
<feature type="transmembrane region" description="Helical" evidence="6">
    <location>
        <begin position="661"/>
        <end position="678"/>
    </location>
</feature>
<feature type="chain" id="PRO_5005839806" description="Thioredoxin domain-containing protein" evidence="7">
    <location>
        <begin position="21"/>
        <end position="721"/>
    </location>
</feature>
<sequence>MKPSWLGWSLLSLLVAPALGTPSDASSDQESGDTLVKRGARGVDPDTPTIFNDIEVPPLRQLTPENFEEVTKDGYWMIKHYSPSCPHCRTAAPMYQTLYEYYYTSNPLFLSGVKPGELASLDSFTGYYNLHFGSINCLAFGDFCKKMNVDFFPAWAFYDMGVQNGPPVGAKTMSEIGALVEAKLETIKPGSRPSQGVQIPKVGAKSMEMTAKPEVVKPGAKTAVEKQSIETAELEGVSPESVKAKLQGRPANPQGVSIPLTAESFQSLVTTTHDPWIIKFYVPWCHHCQALAPNWNSMAKEMKDTLNVGEVNCELEKRLCEDARVNAYPTIYFFRGGERVEYTGLRGLGDLIAYTNKAVGVGSSIQDVDATTFKELETTEEVLFLYLYDHATTSEDFEAMNRLTLSLVGHARIVKSDSAALSERFKISTWPRLLVVRDGRPNYYNALAPKDMRDFRQILSWMQTVWLPIVPELTASNAQEIMDGKFVVLGLLSRRRSDDFKQSKRELKEAALEWMDKQVQLFRLERAELRDSKQLRIEEADDRNDQRALRAAKNMRITIREDDKKQVAFAWVDGDFWERWLRTTYGIDVETGDRVIINDQDNRRYWDTASSGAPIMASRTSILETIPLVVASPSKLSPKSTIGTFETILFFARSLLSSHPILFFIILGAVVAVATIFGRGRLRRSTARGGIIGNPTNNNGGFFHLDGKEGFLNGGSTDKVD</sequence>
<keyword evidence="7" id="KW-0732">Signal</keyword>
<dbReference type="CDD" id="cd02961">
    <property type="entry name" value="PDI_a_family"/>
    <property type="match status" value="2"/>
</dbReference>
<evidence type="ECO:0000313" key="9">
    <source>
        <dbReference type="EMBL" id="KOS39312.1"/>
    </source>
</evidence>
<evidence type="ECO:0000256" key="6">
    <source>
        <dbReference type="SAM" id="Phobius"/>
    </source>
</evidence>
<keyword evidence="10" id="KW-1185">Reference proteome</keyword>
<evidence type="ECO:0000256" key="2">
    <source>
        <dbReference type="ARBA" id="ARBA00022692"/>
    </source>
</evidence>
<dbReference type="InterPro" id="IPR013766">
    <property type="entry name" value="Thioredoxin_domain"/>
</dbReference>
<dbReference type="InterPro" id="IPR036249">
    <property type="entry name" value="Thioredoxin-like_sf"/>
</dbReference>
<reference evidence="9 10" key="1">
    <citation type="submission" date="2015-08" db="EMBL/GenBank/DDBJ databases">
        <title>Genome sequencing of Penicillium nordicum.</title>
        <authorList>
            <person name="Nguyen H.D."/>
            <person name="Seifert K.A."/>
        </authorList>
    </citation>
    <scope>NUCLEOTIDE SEQUENCE [LARGE SCALE GENOMIC DNA]</scope>
    <source>
        <strain evidence="9 10">DAOMC 185683</strain>
    </source>
</reference>
<dbReference type="PANTHER" id="PTHR46426:SF1">
    <property type="entry name" value="PROTEIN DISULFIDE-ISOMERASE TMX3"/>
    <property type="match status" value="1"/>
</dbReference>
<dbReference type="InterPro" id="IPR052250">
    <property type="entry name" value="PDI_TMX3"/>
</dbReference>
<evidence type="ECO:0000256" key="1">
    <source>
        <dbReference type="ARBA" id="ARBA00004167"/>
    </source>
</evidence>
<dbReference type="Gene3D" id="3.40.30.10">
    <property type="entry name" value="Glutaredoxin"/>
    <property type="match status" value="2"/>
</dbReference>